<feature type="region of interest" description="Disordered" evidence="1">
    <location>
        <begin position="33"/>
        <end position="75"/>
    </location>
</feature>
<organism evidence="2 3">
    <name type="scientific">Leptosia nina</name>
    <dbReference type="NCBI Taxonomy" id="320188"/>
    <lineage>
        <taxon>Eukaryota</taxon>
        <taxon>Metazoa</taxon>
        <taxon>Ecdysozoa</taxon>
        <taxon>Arthropoda</taxon>
        <taxon>Hexapoda</taxon>
        <taxon>Insecta</taxon>
        <taxon>Pterygota</taxon>
        <taxon>Neoptera</taxon>
        <taxon>Endopterygota</taxon>
        <taxon>Lepidoptera</taxon>
        <taxon>Glossata</taxon>
        <taxon>Ditrysia</taxon>
        <taxon>Papilionoidea</taxon>
        <taxon>Pieridae</taxon>
        <taxon>Pierinae</taxon>
        <taxon>Leptosia</taxon>
    </lineage>
</organism>
<proteinExistence type="predicted"/>
<dbReference type="Proteomes" id="UP001497472">
    <property type="component" value="Unassembled WGS sequence"/>
</dbReference>
<comment type="caution">
    <text evidence="2">The sequence shown here is derived from an EMBL/GenBank/DDBJ whole genome shotgun (WGS) entry which is preliminary data.</text>
</comment>
<evidence type="ECO:0000256" key="1">
    <source>
        <dbReference type="SAM" id="MobiDB-lite"/>
    </source>
</evidence>
<evidence type="ECO:0000313" key="3">
    <source>
        <dbReference type="Proteomes" id="UP001497472"/>
    </source>
</evidence>
<feature type="compositionally biased region" description="Basic and acidic residues" evidence="1">
    <location>
        <begin position="33"/>
        <end position="42"/>
    </location>
</feature>
<dbReference type="EMBL" id="CAVLEF010000011">
    <property type="protein sequence ID" value="CAK1549266.1"/>
    <property type="molecule type" value="Genomic_DNA"/>
</dbReference>
<accession>A0AAV1JIV7</accession>
<name>A0AAV1JIV7_9NEOP</name>
<sequence length="75" mass="8417">MEQSREYVIQYGATRCSHGDGWTLTERRAKEYARGEGVRTHATEAANRLRGSRAPPLLNSAPRSPSPQNRCPILH</sequence>
<keyword evidence="3" id="KW-1185">Reference proteome</keyword>
<dbReference type="AlphaFoldDB" id="A0AAV1JIV7"/>
<protein>
    <submittedName>
        <fullName evidence="2">Uncharacterized protein</fullName>
    </submittedName>
</protein>
<gene>
    <name evidence="2" type="ORF">LNINA_LOCUS8579</name>
</gene>
<evidence type="ECO:0000313" key="2">
    <source>
        <dbReference type="EMBL" id="CAK1549266.1"/>
    </source>
</evidence>
<reference evidence="2 3" key="1">
    <citation type="submission" date="2023-11" db="EMBL/GenBank/DDBJ databases">
        <authorList>
            <person name="Okamura Y."/>
        </authorList>
    </citation>
    <scope>NUCLEOTIDE SEQUENCE [LARGE SCALE GENOMIC DNA]</scope>
</reference>